<feature type="domain" description="Glycosyltransferase 2-like" evidence="6">
    <location>
        <begin position="29"/>
        <end position="162"/>
    </location>
</feature>
<evidence type="ECO:0000256" key="3">
    <source>
        <dbReference type="ARBA" id="ARBA00022676"/>
    </source>
</evidence>
<keyword evidence="5" id="KW-0460">Magnesium</keyword>
<dbReference type="AlphaFoldDB" id="A0A7U4QJ82"/>
<protein>
    <submittedName>
        <fullName evidence="7">Glycosyltransferase</fullName>
    </submittedName>
</protein>
<accession>A0A7U4QJ82</accession>
<dbReference type="InterPro" id="IPR001173">
    <property type="entry name" value="Glyco_trans_2-like"/>
</dbReference>
<evidence type="ECO:0000313" key="7">
    <source>
        <dbReference type="EMBL" id="AMM40331.1"/>
    </source>
</evidence>
<sequence length="425" mass="48834">MHDNIKYSMAEIIGIEINPQEVKEAEIIVGIPSYNEADTIGFVVKQAAEGLKQYFSKYRSVIINCDANSKDGTKEVFLNTSTDQIPKIYLSLPPKITGKGSVLRMLFHKACDMGAKAIITIDADLISITPKWIRNLGEPILEDFGFVAPLYVRHKYDGTITNNVVYPLIRCLFGRRIRQPIGGDFGFSGEIAKIYAQGKYWDALVAQFGIDVWMTTVALAEGIPICQSFMGRPKIHRPKDPAQSLGKMFYQVVGTMFNLMQSFFDLWKMVKWSKPTAIFGFGLGETELPPPVRVDQEALYQKFLLGFKQYHNIWNKILFTPNLNKLNEIKTLRFEHFDFPTELWAKILYDFSVAYKNQVDDQKLILDAIIPLYYGKTLSFVKKTERMSIQEAEELIEYECEVFEKIKPYLIEKWTKMQGYVKVRP</sequence>
<reference evidence="7 8" key="1">
    <citation type="submission" date="2015-10" db="EMBL/GenBank/DDBJ databases">
        <title>Candidatus Desulfofervidus auxilii, a hydrogenotrophic sulfate-reducing bacterium involved in the thermophilic anaerobic oxidation of methane.</title>
        <authorList>
            <person name="Krukenberg V."/>
            <person name="Richter M."/>
            <person name="Wegener G."/>
        </authorList>
    </citation>
    <scope>NUCLEOTIDE SEQUENCE [LARGE SCALE GENOMIC DNA]</scope>
    <source>
        <strain evidence="7 8">HS1</strain>
    </source>
</reference>
<evidence type="ECO:0000256" key="4">
    <source>
        <dbReference type="ARBA" id="ARBA00022679"/>
    </source>
</evidence>
<dbReference type="KEGG" id="daw:HS1_000525"/>
<evidence type="ECO:0000259" key="6">
    <source>
        <dbReference type="Pfam" id="PF00535"/>
    </source>
</evidence>
<dbReference type="SUPFAM" id="SSF53448">
    <property type="entry name" value="Nucleotide-diphospho-sugar transferases"/>
    <property type="match status" value="1"/>
</dbReference>
<dbReference type="Proteomes" id="UP000070560">
    <property type="component" value="Chromosome"/>
</dbReference>
<keyword evidence="4 7" id="KW-0808">Transferase</keyword>
<dbReference type="GO" id="GO:0016757">
    <property type="term" value="F:glycosyltransferase activity"/>
    <property type="evidence" value="ECO:0007669"/>
    <property type="project" value="UniProtKB-KW"/>
</dbReference>
<dbReference type="InterPro" id="IPR050256">
    <property type="entry name" value="Glycosyltransferase_2"/>
</dbReference>
<dbReference type="PANTHER" id="PTHR48090:SF10">
    <property type="entry name" value="GLUCOSYL-3-PHOSPHOGLYCERATE SYNTHASE"/>
    <property type="match status" value="1"/>
</dbReference>
<dbReference type="Pfam" id="PF00535">
    <property type="entry name" value="Glycos_transf_2"/>
    <property type="match status" value="1"/>
</dbReference>
<comment type="cofactor">
    <cofactor evidence="1">
        <name>Mg(2+)</name>
        <dbReference type="ChEBI" id="CHEBI:18420"/>
    </cofactor>
</comment>
<evidence type="ECO:0000313" key="8">
    <source>
        <dbReference type="Proteomes" id="UP000070560"/>
    </source>
</evidence>
<gene>
    <name evidence="7" type="ORF">HS1_000525</name>
</gene>
<evidence type="ECO:0000256" key="2">
    <source>
        <dbReference type="ARBA" id="ARBA00006739"/>
    </source>
</evidence>
<dbReference type="Gene3D" id="3.90.550.10">
    <property type="entry name" value="Spore Coat Polysaccharide Biosynthesis Protein SpsA, Chain A"/>
    <property type="match status" value="1"/>
</dbReference>
<proteinExistence type="inferred from homology"/>
<dbReference type="EMBL" id="CP013015">
    <property type="protein sequence ID" value="AMM40331.1"/>
    <property type="molecule type" value="Genomic_DNA"/>
</dbReference>
<evidence type="ECO:0000256" key="5">
    <source>
        <dbReference type="ARBA" id="ARBA00022842"/>
    </source>
</evidence>
<keyword evidence="8" id="KW-1185">Reference proteome</keyword>
<comment type="similarity">
    <text evidence="2">Belongs to the glycosyltransferase 2 family.</text>
</comment>
<organism evidence="7 8">
    <name type="scientific">Desulfofervidus auxilii</name>
    <dbReference type="NCBI Taxonomy" id="1621989"/>
    <lineage>
        <taxon>Bacteria</taxon>
        <taxon>Pseudomonadati</taxon>
        <taxon>Thermodesulfobacteriota</taxon>
        <taxon>Candidatus Desulfofervidia</taxon>
        <taxon>Candidatus Desulfofervidales</taxon>
        <taxon>Candidatus Desulfofervidaceae</taxon>
        <taxon>Candidatus Desulfofervidus</taxon>
    </lineage>
</organism>
<evidence type="ECO:0000256" key="1">
    <source>
        <dbReference type="ARBA" id="ARBA00001946"/>
    </source>
</evidence>
<dbReference type="InterPro" id="IPR029044">
    <property type="entry name" value="Nucleotide-diphossugar_trans"/>
</dbReference>
<keyword evidence="3" id="KW-0328">Glycosyltransferase</keyword>
<name>A0A7U4QJ82_DESA2</name>
<dbReference type="PANTHER" id="PTHR48090">
    <property type="entry name" value="UNDECAPRENYL-PHOSPHATE 4-DEOXY-4-FORMAMIDO-L-ARABINOSE TRANSFERASE-RELATED"/>
    <property type="match status" value="1"/>
</dbReference>